<dbReference type="GO" id="GO:0034702">
    <property type="term" value="C:monoatomic ion channel complex"/>
    <property type="evidence" value="ECO:0007669"/>
    <property type="project" value="UniProtKB-KW"/>
</dbReference>
<evidence type="ECO:0000313" key="18">
    <source>
        <dbReference type="Proteomes" id="UP001151699"/>
    </source>
</evidence>
<evidence type="ECO:0000256" key="10">
    <source>
        <dbReference type="ARBA" id="ARBA00023303"/>
    </source>
</evidence>
<dbReference type="Gene3D" id="1.10.287.70">
    <property type="match status" value="1"/>
</dbReference>
<accession>A0A9Q0NGY5</accession>
<sequence length="570" mass="65936">MIQSQSLPDKLKTNSPLYDAIDTPSGSPYSRRYPTTFFKNNKDNEHDEAKVSESPLIFTFESPNGSPYTRRIPASEKKDRNDEYQLKANWSPESSVKGGFDENDIRDIRDMHDTLELQDVVFPIELHRHQSMQSLRHRRDPHYQGNRVRKSKRVIDKSGERNIEFVNIPERGWRFFKDFVTTLIDEQWRYVITIFAFSFFACWILFAILWYLIAHAHGDLNVDPVTGERLSDGPVPCVQGCHNFASFLLFSIETQVSIGYGNKYPNEECPEAIFLMIIQVIIGIGIEGAMVGIVYAKMIRPSNNVSVMNFSKKALVCQRNSKLCLIFRVCDTRSSHVIDTKVEAFWFEERYSMEGEKLKNFHHALKLENKGRVFLIFPTTVCHVIDETSPLYDMSAKDLLEKRFELIVSITGSSRATGQMTQSRTSYLPKEVMWGNRFVNTIVYNKSEHVYEVDYNKFDDVIQIDTPLCSARRLDDIRDELKEFLNHDLSSEYYNEHLNLVGDGSVTEHFDTVSVFDHKPSISGMSQPQSVHQFEIQNSLNECNDMKNMFKELEAKLSQHSINLIDESKK</sequence>
<keyword evidence="7 14" id="KW-1133">Transmembrane helix</keyword>
<evidence type="ECO:0000256" key="12">
    <source>
        <dbReference type="SAM" id="Coils"/>
    </source>
</evidence>
<evidence type="ECO:0000259" key="16">
    <source>
        <dbReference type="Pfam" id="PF17655"/>
    </source>
</evidence>
<dbReference type="GO" id="GO:0034765">
    <property type="term" value="P:regulation of monoatomic ion transmembrane transport"/>
    <property type="evidence" value="ECO:0007669"/>
    <property type="project" value="TreeGrafter"/>
</dbReference>
<dbReference type="AlphaFoldDB" id="A0A9Q0NGY5"/>
<proteinExistence type="inferred from homology"/>
<evidence type="ECO:0000256" key="5">
    <source>
        <dbReference type="ARBA" id="ARBA00022882"/>
    </source>
</evidence>
<feature type="transmembrane region" description="Helical" evidence="14">
    <location>
        <begin position="272"/>
        <end position="296"/>
    </location>
</feature>
<dbReference type="Gene3D" id="2.60.40.1400">
    <property type="entry name" value="G protein-activated inward rectifier potassium channel 1"/>
    <property type="match status" value="1"/>
</dbReference>
<feature type="region of interest" description="Disordered" evidence="13">
    <location>
        <begin position="1"/>
        <end position="82"/>
    </location>
</feature>
<dbReference type="PRINTS" id="PR01320">
    <property type="entry name" value="KIRCHANNEL"/>
</dbReference>
<keyword evidence="5 11" id="KW-0851">Voltage-gated channel</keyword>
<keyword evidence="9 14" id="KW-0472">Membrane</keyword>
<dbReference type="OrthoDB" id="273257at2759"/>
<dbReference type="Proteomes" id="UP001151699">
    <property type="component" value="Chromosome A"/>
</dbReference>
<dbReference type="SUPFAM" id="SSF81296">
    <property type="entry name" value="E set domains"/>
    <property type="match status" value="1"/>
</dbReference>
<dbReference type="Pfam" id="PF17655">
    <property type="entry name" value="IRK_C"/>
    <property type="match status" value="1"/>
</dbReference>
<evidence type="ECO:0000256" key="14">
    <source>
        <dbReference type="SAM" id="Phobius"/>
    </source>
</evidence>
<keyword evidence="12" id="KW-0175">Coiled coil</keyword>
<feature type="transmembrane region" description="Helical" evidence="14">
    <location>
        <begin position="190"/>
        <end position="213"/>
    </location>
</feature>
<evidence type="ECO:0000256" key="8">
    <source>
        <dbReference type="ARBA" id="ARBA00023065"/>
    </source>
</evidence>
<dbReference type="Pfam" id="PF01007">
    <property type="entry name" value="IRK"/>
    <property type="match status" value="1"/>
</dbReference>
<keyword evidence="4 11" id="KW-0812">Transmembrane</keyword>
<keyword evidence="8 11" id="KW-0406">Ion transport</keyword>
<evidence type="ECO:0000256" key="9">
    <source>
        <dbReference type="ARBA" id="ARBA00023136"/>
    </source>
</evidence>
<name>A0A9Q0NGY5_9DIPT</name>
<keyword evidence="2 11" id="KW-0813">Transport</keyword>
<dbReference type="PANTHER" id="PTHR11767:SF115">
    <property type="entry name" value="INWARDLY RECTIFYING POTASSIUM CHANNEL 3, ISOFORM D"/>
    <property type="match status" value="1"/>
</dbReference>
<dbReference type="InterPro" id="IPR040445">
    <property type="entry name" value="Kir_TM"/>
</dbReference>
<dbReference type="GO" id="GO:1990573">
    <property type="term" value="P:potassium ion import across plasma membrane"/>
    <property type="evidence" value="ECO:0007669"/>
    <property type="project" value="TreeGrafter"/>
</dbReference>
<comment type="subcellular location">
    <subcellularLocation>
        <location evidence="1 11">Membrane</location>
        <topology evidence="1 11">Multi-pass membrane protein</topology>
    </subcellularLocation>
</comment>
<dbReference type="SUPFAM" id="SSF81324">
    <property type="entry name" value="Voltage-gated potassium channels"/>
    <property type="match status" value="1"/>
</dbReference>
<evidence type="ECO:0000313" key="17">
    <source>
        <dbReference type="EMBL" id="KAJ6650043.1"/>
    </source>
</evidence>
<dbReference type="InterPro" id="IPR041647">
    <property type="entry name" value="IRK_C"/>
</dbReference>
<dbReference type="InterPro" id="IPR013518">
    <property type="entry name" value="K_chnl_inward-rec_Kir_cyto"/>
</dbReference>
<organism evidence="17 18">
    <name type="scientific">Pseudolycoriella hygida</name>
    <dbReference type="NCBI Taxonomy" id="35572"/>
    <lineage>
        <taxon>Eukaryota</taxon>
        <taxon>Metazoa</taxon>
        <taxon>Ecdysozoa</taxon>
        <taxon>Arthropoda</taxon>
        <taxon>Hexapoda</taxon>
        <taxon>Insecta</taxon>
        <taxon>Pterygota</taxon>
        <taxon>Neoptera</taxon>
        <taxon>Endopterygota</taxon>
        <taxon>Diptera</taxon>
        <taxon>Nematocera</taxon>
        <taxon>Sciaroidea</taxon>
        <taxon>Sciaridae</taxon>
        <taxon>Pseudolycoriella</taxon>
    </lineage>
</organism>
<dbReference type="InterPro" id="IPR014756">
    <property type="entry name" value="Ig_E-set"/>
</dbReference>
<evidence type="ECO:0000259" key="15">
    <source>
        <dbReference type="Pfam" id="PF01007"/>
    </source>
</evidence>
<feature type="domain" description="Potassium channel inwardly rectifying transmembrane" evidence="15">
    <location>
        <begin position="155"/>
        <end position="301"/>
    </location>
</feature>
<feature type="compositionally biased region" description="Basic and acidic residues" evidence="13">
    <location>
        <begin position="40"/>
        <end position="51"/>
    </location>
</feature>
<keyword evidence="3 11" id="KW-0633">Potassium transport</keyword>
<evidence type="ECO:0000256" key="3">
    <source>
        <dbReference type="ARBA" id="ARBA00022538"/>
    </source>
</evidence>
<evidence type="ECO:0000256" key="6">
    <source>
        <dbReference type="ARBA" id="ARBA00022958"/>
    </source>
</evidence>
<keyword evidence="10 11" id="KW-0407">Ion channel</keyword>
<comment type="caution">
    <text evidence="17">The sequence shown here is derived from an EMBL/GenBank/DDBJ whole genome shotgun (WGS) entry which is preliminary data.</text>
</comment>
<dbReference type="EMBL" id="WJQU01000001">
    <property type="protein sequence ID" value="KAJ6650043.1"/>
    <property type="molecule type" value="Genomic_DNA"/>
</dbReference>
<feature type="domain" description="Inward rectifier potassium channel C-terminal" evidence="16">
    <location>
        <begin position="308"/>
        <end position="476"/>
    </location>
</feature>
<dbReference type="InterPro" id="IPR016449">
    <property type="entry name" value="K_chnl_inward-rec_Kir"/>
</dbReference>
<feature type="coiled-coil region" evidence="12">
    <location>
        <begin position="536"/>
        <end position="563"/>
    </location>
</feature>
<evidence type="ECO:0000256" key="13">
    <source>
        <dbReference type="SAM" id="MobiDB-lite"/>
    </source>
</evidence>
<keyword evidence="18" id="KW-1185">Reference proteome</keyword>
<comment type="similarity">
    <text evidence="11">Belongs to the inward rectifier-type potassium channel (TC 1.A.2.1) family.</text>
</comment>
<keyword evidence="6 11" id="KW-0630">Potassium</keyword>
<reference evidence="17" key="1">
    <citation type="submission" date="2022-07" db="EMBL/GenBank/DDBJ databases">
        <authorList>
            <person name="Trinca V."/>
            <person name="Uliana J.V.C."/>
            <person name="Torres T.T."/>
            <person name="Ward R.J."/>
            <person name="Monesi N."/>
        </authorList>
    </citation>
    <scope>NUCLEOTIDE SEQUENCE</scope>
    <source>
        <strain evidence="17">HSMRA1968</strain>
        <tissue evidence="17">Whole embryos</tissue>
    </source>
</reference>
<evidence type="ECO:0000256" key="4">
    <source>
        <dbReference type="ARBA" id="ARBA00022692"/>
    </source>
</evidence>
<evidence type="ECO:0000256" key="7">
    <source>
        <dbReference type="ARBA" id="ARBA00022989"/>
    </source>
</evidence>
<evidence type="ECO:0000256" key="11">
    <source>
        <dbReference type="RuleBase" id="RU003822"/>
    </source>
</evidence>
<feature type="compositionally biased region" description="Basic and acidic residues" evidence="13">
    <location>
        <begin position="73"/>
        <end position="82"/>
    </location>
</feature>
<evidence type="ECO:0000256" key="1">
    <source>
        <dbReference type="ARBA" id="ARBA00004141"/>
    </source>
</evidence>
<evidence type="ECO:0000256" key="2">
    <source>
        <dbReference type="ARBA" id="ARBA00022448"/>
    </source>
</evidence>
<dbReference type="PANTHER" id="PTHR11767">
    <property type="entry name" value="INWARD RECTIFIER POTASSIUM CHANNEL"/>
    <property type="match status" value="1"/>
</dbReference>
<gene>
    <name evidence="17" type="primary">Kcnj8</name>
    <name evidence="17" type="ORF">Bhyg_05286</name>
</gene>
<protein>
    <submittedName>
        <fullName evidence="17">ATP-sensitive inward rectifier potassium channel 8</fullName>
    </submittedName>
</protein>
<dbReference type="GO" id="GO:0005886">
    <property type="term" value="C:plasma membrane"/>
    <property type="evidence" value="ECO:0007669"/>
    <property type="project" value="TreeGrafter"/>
</dbReference>
<dbReference type="GO" id="GO:0005242">
    <property type="term" value="F:inward rectifier potassium channel activity"/>
    <property type="evidence" value="ECO:0007669"/>
    <property type="project" value="InterPro"/>
</dbReference>